<keyword evidence="2" id="KW-1185">Reference proteome</keyword>
<dbReference type="EMBL" id="JAKKPZ010000021">
    <property type="protein sequence ID" value="KAI1711583.1"/>
    <property type="molecule type" value="Genomic_DNA"/>
</dbReference>
<organism evidence="1 2">
    <name type="scientific">Ditylenchus destructor</name>
    <dbReference type="NCBI Taxonomy" id="166010"/>
    <lineage>
        <taxon>Eukaryota</taxon>
        <taxon>Metazoa</taxon>
        <taxon>Ecdysozoa</taxon>
        <taxon>Nematoda</taxon>
        <taxon>Chromadorea</taxon>
        <taxon>Rhabditida</taxon>
        <taxon>Tylenchina</taxon>
        <taxon>Tylenchomorpha</taxon>
        <taxon>Sphaerularioidea</taxon>
        <taxon>Anguinidae</taxon>
        <taxon>Anguininae</taxon>
        <taxon>Ditylenchus</taxon>
    </lineage>
</organism>
<proteinExistence type="predicted"/>
<accession>A0AAD4R5I5</accession>
<evidence type="ECO:0000313" key="2">
    <source>
        <dbReference type="Proteomes" id="UP001201812"/>
    </source>
</evidence>
<comment type="caution">
    <text evidence="1">The sequence shown here is derived from an EMBL/GenBank/DDBJ whole genome shotgun (WGS) entry which is preliminary data.</text>
</comment>
<dbReference type="AlphaFoldDB" id="A0AAD4R5I5"/>
<reference evidence="1" key="1">
    <citation type="submission" date="2022-01" db="EMBL/GenBank/DDBJ databases">
        <title>Genome Sequence Resource for Two Populations of Ditylenchus destructor, the Migratory Endoparasitic Phytonematode.</title>
        <authorList>
            <person name="Zhang H."/>
            <person name="Lin R."/>
            <person name="Xie B."/>
        </authorList>
    </citation>
    <scope>NUCLEOTIDE SEQUENCE</scope>
    <source>
        <strain evidence="1">BazhouSP</strain>
    </source>
</reference>
<sequence>MWQNVFRPPNISQFNARERRNLPAQLENRRQFKKAVWWQEMVAFFQSKLSEKEAPSKKRTWPNRTWLGQENVSEAVGWREMSQLETNGDDTWASSSPLQLAQPFEVLTNMPKGL</sequence>
<name>A0AAD4R5I5_9BILA</name>
<gene>
    <name evidence="1" type="ORF">DdX_10045</name>
</gene>
<dbReference type="Proteomes" id="UP001201812">
    <property type="component" value="Unassembled WGS sequence"/>
</dbReference>
<protein>
    <submittedName>
        <fullName evidence="1">Uncharacterized protein</fullName>
    </submittedName>
</protein>
<evidence type="ECO:0000313" key="1">
    <source>
        <dbReference type="EMBL" id="KAI1711583.1"/>
    </source>
</evidence>